<reference evidence="6 7" key="1">
    <citation type="submission" date="2021-01" db="EMBL/GenBank/DDBJ databases">
        <title>Draft Genome Sequence and Polyhydroxyalkanoate Biosynthetic Potential of Jeongeupia naejangsanensis Type Strain DSM 24253.</title>
        <authorList>
            <person name="Turrini P."/>
            <person name="Artuso I."/>
            <person name="Lugli G.A."/>
            <person name="Frangipani E."/>
            <person name="Ventura M."/>
            <person name="Visca P."/>
        </authorList>
    </citation>
    <scope>NUCLEOTIDE SEQUENCE [LARGE SCALE GENOMIC DNA]</scope>
    <source>
        <strain evidence="6 7">DSM 24253</strain>
    </source>
</reference>
<evidence type="ECO:0000313" key="7">
    <source>
        <dbReference type="Proteomes" id="UP000809431"/>
    </source>
</evidence>
<dbReference type="Gene3D" id="1.20.1280.290">
    <property type="match status" value="1"/>
</dbReference>
<evidence type="ECO:0000256" key="2">
    <source>
        <dbReference type="ARBA" id="ARBA00022692"/>
    </source>
</evidence>
<protein>
    <submittedName>
        <fullName evidence="6">SemiSWEET family sugar transporter</fullName>
    </submittedName>
</protein>
<keyword evidence="6" id="KW-0762">Sugar transport</keyword>
<evidence type="ECO:0000256" key="4">
    <source>
        <dbReference type="ARBA" id="ARBA00023136"/>
    </source>
</evidence>
<keyword evidence="3 5" id="KW-1133">Transmembrane helix</keyword>
<keyword evidence="6" id="KW-0813">Transport</keyword>
<dbReference type="EMBL" id="JAESND010000001">
    <property type="protein sequence ID" value="MBM3114438.1"/>
    <property type="molecule type" value="Genomic_DNA"/>
</dbReference>
<dbReference type="Pfam" id="PF04193">
    <property type="entry name" value="PQ-loop"/>
    <property type="match status" value="1"/>
</dbReference>
<feature type="transmembrane region" description="Helical" evidence="5">
    <location>
        <begin position="6"/>
        <end position="24"/>
    </location>
</feature>
<keyword evidence="4 5" id="KW-0472">Membrane</keyword>
<comment type="caution">
    <text evidence="6">The sequence shown here is derived from an EMBL/GenBank/DDBJ whole genome shotgun (WGS) entry which is preliminary data.</text>
</comment>
<evidence type="ECO:0000256" key="1">
    <source>
        <dbReference type="ARBA" id="ARBA00004141"/>
    </source>
</evidence>
<dbReference type="InterPro" id="IPR047662">
    <property type="entry name" value="SemiSWEET"/>
</dbReference>
<feature type="transmembrane region" description="Helical" evidence="5">
    <location>
        <begin position="36"/>
        <end position="56"/>
    </location>
</feature>
<dbReference type="InterPro" id="IPR006603">
    <property type="entry name" value="PQ-loop_rpt"/>
</dbReference>
<evidence type="ECO:0000313" key="6">
    <source>
        <dbReference type="EMBL" id="MBM3114438.1"/>
    </source>
</evidence>
<accession>A0ABS2BFQ5</accession>
<dbReference type="NCBIfam" id="NF037968">
    <property type="entry name" value="SemiSWEET_2"/>
    <property type="match status" value="1"/>
</dbReference>
<sequence length="89" mass="9876">MSPFDWIGHVAGVCTTFAFLPQVIKVWRTRSVDDISLGMYSLFVFGVALWLLYGVVITSWPLIIPNSITLLLAGSVLAMKLRYSVGAKR</sequence>
<proteinExistence type="predicted"/>
<dbReference type="Proteomes" id="UP000809431">
    <property type="component" value="Unassembled WGS sequence"/>
</dbReference>
<organism evidence="6 7">
    <name type="scientific">Jeongeupia naejangsanensis</name>
    <dbReference type="NCBI Taxonomy" id="613195"/>
    <lineage>
        <taxon>Bacteria</taxon>
        <taxon>Pseudomonadati</taxon>
        <taxon>Pseudomonadota</taxon>
        <taxon>Betaproteobacteria</taxon>
        <taxon>Neisseriales</taxon>
        <taxon>Chitinibacteraceae</taxon>
        <taxon>Jeongeupia</taxon>
    </lineage>
</organism>
<evidence type="ECO:0000256" key="3">
    <source>
        <dbReference type="ARBA" id="ARBA00022989"/>
    </source>
</evidence>
<feature type="transmembrane region" description="Helical" evidence="5">
    <location>
        <begin position="62"/>
        <end position="81"/>
    </location>
</feature>
<evidence type="ECO:0000256" key="5">
    <source>
        <dbReference type="SAM" id="Phobius"/>
    </source>
</evidence>
<keyword evidence="7" id="KW-1185">Reference proteome</keyword>
<dbReference type="RefSeq" id="WP_203536130.1">
    <property type="nucleotide sequence ID" value="NZ_JAESND010000001.1"/>
</dbReference>
<name>A0ABS2BFQ5_9NEIS</name>
<keyword evidence="2 5" id="KW-0812">Transmembrane</keyword>
<gene>
    <name evidence="6" type="ORF">JMJ54_01235</name>
</gene>
<comment type="subcellular location">
    <subcellularLocation>
        <location evidence="1">Membrane</location>
        <topology evidence="1">Multi-pass membrane protein</topology>
    </subcellularLocation>
</comment>